<keyword evidence="2" id="KW-1185">Reference proteome</keyword>
<proteinExistence type="predicted"/>
<gene>
    <name evidence="1" type="ORF">L2E82_44069</name>
</gene>
<reference evidence="1 2" key="2">
    <citation type="journal article" date="2022" name="Mol. Ecol. Resour.">
        <title>The genomes of chicory, endive, great burdock and yacon provide insights into Asteraceae paleo-polyploidization history and plant inulin production.</title>
        <authorList>
            <person name="Fan W."/>
            <person name="Wang S."/>
            <person name="Wang H."/>
            <person name="Wang A."/>
            <person name="Jiang F."/>
            <person name="Liu H."/>
            <person name="Zhao H."/>
            <person name="Xu D."/>
            <person name="Zhang Y."/>
        </authorList>
    </citation>
    <scope>NUCLEOTIDE SEQUENCE [LARGE SCALE GENOMIC DNA]</scope>
    <source>
        <strain evidence="2">cv. Punajuju</strain>
        <tissue evidence="1">Leaves</tissue>
    </source>
</reference>
<reference evidence="2" key="1">
    <citation type="journal article" date="2022" name="Mol. Ecol. Resour.">
        <title>The genomes of chicory, endive, great burdock and yacon provide insights into Asteraceae palaeo-polyploidization history and plant inulin production.</title>
        <authorList>
            <person name="Fan W."/>
            <person name="Wang S."/>
            <person name="Wang H."/>
            <person name="Wang A."/>
            <person name="Jiang F."/>
            <person name="Liu H."/>
            <person name="Zhao H."/>
            <person name="Xu D."/>
            <person name="Zhang Y."/>
        </authorList>
    </citation>
    <scope>NUCLEOTIDE SEQUENCE [LARGE SCALE GENOMIC DNA]</scope>
    <source>
        <strain evidence="2">cv. Punajuju</strain>
    </source>
</reference>
<accession>A0ACB8ZQL9</accession>
<evidence type="ECO:0000313" key="1">
    <source>
        <dbReference type="EMBL" id="KAI3699645.1"/>
    </source>
</evidence>
<dbReference type="Proteomes" id="UP001055811">
    <property type="component" value="Linkage Group LG08"/>
</dbReference>
<evidence type="ECO:0000313" key="2">
    <source>
        <dbReference type="Proteomes" id="UP001055811"/>
    </source>
</evidence>
<comment type="caution">
    <text evidence="1">The sequence shown here is derived from an EMBL/GenBank/DDBJ whole genome shotgun (WGS) entry which is preliminary data.</text>
</comment>
<name>A0ACB8ZQL9_CICIN</name>
<protein>
    <submittedName>
        <fullName evidence="1">Uncharacterized protein</fullName>
    </submittedName>
</protein>
<sequence>MNSSLSFEFVCNSHVLSLYSSSNIESCGLSLILYNSALPEFSRSRGWKPSKGGSSCSKQLSLCWKDKVADLNKHLVDEQRESDKGNGDEVVQAGENMMEDDESDKFADLNNHLVDLNIDLNEEQGEQMMEDVKQGEQMMKDVKQGEQMTEDVE</sequence>
<organism evidence="1 2">
    <name type="scientific">Cichorium intybus</name>
    <name type="common">Chicory</name>
    <dbReference type="NCBI Taxonomy" id="13427"/>
    <lineage>
        <taxon>Eukaryota</taxon>
        <taxon>Viridiplantae</taxon>
        <taxon>Streptophyta</taxon>
        <taxon>Embryophyta</taxon>
        <taxon>Tracheophyta</taxon>
        <taxon>Spermatophyta</taxon>
        <taxon>Magnoliopsida</taxon>
        <taxon>eudicotyledons</taxon>
        <taxon>Gunneridae</taxon>
        <taxon>Pentapetalae</taxon>
        <taxon>asterids</taxon>
        <taxon>campanulids</taxon>
        <taxon>Asterales</taxon>
        <taxon>Asteraceae</taxon>
        <taxon>Cichorioideae</taxon>
        <taxon>Cichorieae</taxon>
        <taxon>Cichoriinae</taxon>
        <taxon>Cichorium</taxon>
    </lineage>
</organism>
<dbReference type="EMBL" id="CM042016">
    <property type="protein sequence ID" value="KAI3699645.1"/>
    <property type="molecule type" value="Genomic_DNA"/>
</dbReference>